<reference evidence="1" key="1">
    <citation type="submission" date="2022-11" db="EMBL/GenBank/DDBJ databases">
        <title>Centuries of genome instability and evolution in soft-shell clam transmissible cancer (bioRxiv).</title>
        <authorList>
            <person name="Hart S.F.M."/>
            <person name="Yonemitsu M.A."/>
            <person name="Giersch R.M."/>
            <person name="Beal B.F."/>
            <person name="Arriagada G."/>
            <person name="Davis B.W."/>
            <person name="Ostrander E.A."/>
            <person name="Goff S.P."/>
            <person name="Metzger M.J."/>
        </authorList>
    </citation>
    <scope>NUCLEOTIDE SEQUENCE</scope>
    <source>
        <strain evidence="1">MELC-2E11</strain>
        <tissue evidence="1">Siphon/mantle</tissue>
    </source>
</reference>
<gene>
    <name evidence="1" type="ORF">MAR_014130</name>
</gene>
<proteinExistence type="predicted"/>
<name>A0ABY7G5U5_MYAAR</name>
<dbReference type="Proteomes" id="UP001164746">
    <property type="component" value="Chromosome 15"/>
</dbReference>
<evidence type="ECO:0000313" key="2">
    <source>
        <dbReference type="Proteomes" id="UP001164746"/>
    </source>
</evidence>
<evidence type="ECO:0000313" key="1">
    <source>
        <dbReference type="EMBL" id="WAR28426.1"/>
    </source>
</evidence>
<keyword evidence="2" id="KW-1185">Reference proteome</keyword>
<organism evidence="1 2">
    <name type="scientific">Mya arenaria</name>
    <name type="common">Soft-shell clam</name>
    <dbReference type="NCBI Taxonomy" id="6604"/>
    <lineage>
        <taxon>Eukaryota</taxon>
        <taxon>Metazoa</taxon>
        <taxon>Spiralia</taxon>
        <taxon>Lophotrochozoa</taxon>
        <taxon>Mollusca</taxon>
        <taxon>Bivalvia</taxon>
        <taxon>Autobranchia</taxon>
        <taxon>Heteroconchia</taxon>
        <taxon>Euheterodonta</taxon>
        <taxon>Imparidentia</taxon>
        <taxon>Neoheterodontei</taxon>
        <taxon>Myida</taxon>
        <taxon>Myoidea</taxon>
        <taxon>Myidae</taxon>
        <taxon>Mya</taxon>
    </lineage>
</organism>
<sequence>MSMEDKRSIEMNRMRITNENGHLKLGFSYEYCFGLTLCKARVKYKLWFQWFWYLPHHLNSNKNKPGKARDTLAVALYVSYGGLMGSRSKIFCIQVYLFGATSSHSCVRYVLKRTVTVNTHMTFCFDICSKSVSHEYQVV</sequence>
<dbReference type="EMBL" id="CP111026">
    <property type="protein sequence ID" value="WAR28426.1"/>
    <property type="molecule type" value="Genomic_DNA"/>
</dbReference>
<accession>A0ABY7G5U5</accession>
<protein>
    <submittedName>
        <fullName evidence="1">Uncharacterized protein</fullName>
    </submittedName>
</protein>